<gene>
    <name evidence="3" type="ORF">SSPO_001560</name>
</gene>
<evidence type="ECO:0000313" key="4">
    <source>
        <dbReference type="Proteomes" id="UP000463951"/>
    </source>
</evidence>
<evidence type="ECO:0000259" key="2">
    <source>
        <dbReference type="Pfam" id="PF14311"/>
    </source>
</evidence>
<dbReference type="PANTHER" id="PTHR37317:SF1">
    <property type="entry name" value="ZINC-RIBBON DOMAIN-CONTAINING PROTEIN-RELATED"/>
    <property type="match status" value="1"/>
</dbReference>
<proteinExistence type="predicted"/>
<reference evidence="3 4" key="1">
    <citation type="journal article" date="2020" name="Int. J. Syst. Evol. Microbiol.">
        <title>Reclassification of Streptomyces castelarensis and Streptomyces sporoclivatus as later heterotypic synonyms of Streptomyces antimycoticus.</title>
        <authorList>
            <person name="Komaki H."/>
            <person name="Tamura T."/>
        </authorList>
    </citation>
    <scope>NUCLEOTIDE SEQUENCE [LARGE SCALE GENOMIC DNA]</scope>
    <source>
        <strain evidence="3 4">NBRC 100767</strain>
    </source>
</reference>
<feature type="domain" description="Treble clef zinc finger" evidence="2">
    <location>
        <begin position="485"/>
        <end position="536"/>
    </location>
</feature>
<feature type="domain" description="Treble clef zinc finger" evidence="2">
    <location>
        <begin position="317"/>
        <end position="371"/>
    </location>
</feature>
<protein>
    <recommendedName>
        <fullName evidence="2">Treble clef zinc finger domain-containing protein</fullName>
    </recommendedName>
</protein>
<organism evidence="3 4">
    <name type="scientific">Streptomyces antimycoticus</name>
    <dbReference type="NCBI Taxonomy" id="68175"/>
    <lineage>
        <taxon>Bacteria</taxon>
        <taxon>Bacillati</taxon>
        <taxon>Actinomycetota</taxon>
        <taxon>Actinomycetes</taxon>
        <taxon>Kitasatosporales</taxon>
        <taxon>Streptomycetaceae</taxon>
        <taxon>Streptomyces</taxon>
        <taxon>Streptomyces violaceusniger group</taxon>
    </lineage>
</organism>
<dbReference type="EMBL" id="AP019620">
    <property type="protein sequence ID" value="BBJ37438.1"/>
    <property type="molecule type" value="Genomic_DNA"/>
</dbReference>
<feature type="region of interest" description="Disordered" evidence="1">
    <location>
        <begin position="515"/>
        <end position="545"/>
    </location>
</feature>
<sequence>MGKRRSATELAAVRARLRAEFVSNLSSPDMALEDMRLPSTDRCRWRCSPDGCGHEWSARLQFRTRTVKPSGCPACWKRRNRAPGPGESLAELNPALARQFRRNLSRPDRGPDTLRPQSHDLCEWECAQGHFWPATLANRTNKRGRSDCTGHGRSPFECNVAMLVEAACGLGVELDHRLRLPGRRQDRFDLYLPEPAPGLLIDLDPGWTHGRPGSLERDTAKTTAALAAGLGVERIRSRGLPPVPVHGLAHHEAGPGVDPEDWAEAVGAVLRGRGLSWRQLTPAEATAALTKGAQLWQKAVAGPEASAVDMAPHLEEEFVANLTNPGKTPDQMPPGCNDVCLWRCPKPDCGYEWKAVLNSRALAGRGCSQCGHAQVGAANSRPGPGESLAEVNPTMAEELIEVVGHPGWTAFDLLPTSNKTCQWRCPEPHCPYEYPAPLNRRTGQSSGCPRCARRRTVAARVRPKPGRSLQDVHPALAGELVEVIDEPNLTAKELRLSSTKLCRWACSKPGCPGRWDATPDQRSRRGGTGKRCPVCHPPRKSRTQP</sequence>
<feature type="domain" description="Treble clef zinc finger" evidence="2">
    <location>
        <begin position="19"/>
        <end position="77"/>
    </location>
</feature>
<dbReference type="Proteomes" id="UP000463951">
    <property type="component" value="Chromosome"/>
</dbReference>
<feature type="domain" description="Treble clef zinc finger" evidence="2">
    <location>
        <begin position="96"/>
        <end position="150"/>
    </location>
</feature>
<feature type="domain" description="Treble clef zinc finger" evidence="2">
    <location>
        <begin position="410"/>
        <end position="454"/>
    </location>
</feature>
<dbReference type="AlphaFoldDB" id="A0A499UDU6"/>
<accession>A0A499UDU6</accession>
<dbReference type="PANTHER" id="PTHR37317">
    <property type="entry name" value="BLR8090 PROTEIN"/>
    <property type="match status" value="1"/>
</dbReference>
<evidence type="ECO:0000256" key="1">
    <source>
        <dbReference type="SAM" id="MobiDB-lite"/>
    </source>
</evidence>
<dbReference type="InterPro" id="IPR025487">
    <property type="entry name" value="DUF4379"/>
</dbReference>
<dbReference type="Pfam" id="PF14311">
    <property type="entry name" value="DUF4379"/>
    <property type="match status" value="5"/>
</dbReference>
<name>A0A499UDU6_9ACTN</name>
<evidence type="ECO:0000313" key="3">
    <source>
        <dbReference type="EMBL" id="BBJ37438.1"/>
    </source>
</evidence>